<keyword evidence="1" id="KW-1133">Transmembrane helix</keyword>
<evidence type="ECO:0000313" key="2">
    <source>
        <dbReference type="EMBL" id="CAA9437747.1"/>
    </source>
</evidence>
<dbReference type="AlphaFoldDB" id="A0A6J4QAU1"/>
<gene>
    <name evidence="2" type="ORF">AVDCRST_MAG80-1049</name>
</gene>
<sequence>MKESIVQAIGVVVVLATIALTIAAIIYEFTAM</sequence>
<evidence type="ECO:0000256" key="1">
    <source>
        <dbReference type="SAM" id="Phobius"/>
    </source>
</evidence>
<keyword evidence="1" id="KW-0812">Transmembrane</keyword>
<reference evidence="2" key="1">
    <citation type="submission" date="2020-02" db="EMBL/GenBank/DDBJ databases">
        <authorList>
            <person name="Meier V. D."/>
        </authorList>
    </citation>
    <scope>NUCLEOTIDE SEQUENCE</scope>
    <source>
        <strain evidence="2">AVDCRST_MAG80</strain>
    </source>
</reference>
<name>A0A6J4QAU1_9ACTN</name>
<protein>
    <submittedName>
        <fullName evidence="2">Uncharacterized protein</fullName>
    </submittedName>
</protein>
<dbReference type="EMBL" id="CADCVC010000088">
    <property type="protein sequence ID" value="CAA9437747.1"/>
    <property type="molecule type" value="Genomic_DNA"/>
</dbReference>
<accession>A0A6J4QAU1</accession>
<organism evidence="2">
    <name type="scientific">uncultured Rubrobacteraceae bacterium</name>
    <dbReference type="NCBI Taxonomy" id="349277"/>
    <lineage>
        <taxon>Bacteria</taxon>
        <taxon>Bacillati</taxon>
        <taxon>Actinomycetota</taxon>
        <taxon>Rubrobacteria</taxon>
        <taxon>Rubrobacterales</taxon>
        <taxon>Rubrobacteraceae</taxon>
        <taxon>environmental samples</taxon>
    </lineage>
</organism>
<feature type="transmembrane region" description="Helical" evidence="1">
    <location>
        <begin position="6"/>
        <end position="27"/>
    </location>
</feature>
<keyword evidence="1" id="KW-0472">Membrane</keyword>
<proteinExistence type="predicted"/>